<comment type="caution">
    <text evidence="1">The sequence shown here is derived from an EMBL/GenBank/DDBJ whole genome shotgun (WGS) entry which is preliminary data.</text>
</comment>
<reference evidence="1 2" key="2">
    <citation type="journal article" date="2022" name="Mol. Ecol. Resour.">
        <title>The genomes of chicory, endive, great burdock and yacon provide insights into Asteraceae paleo-polyploidization history and plant inulin production.</title>
        <authorList>
            <person name="Fan W."/>
            <person name="Wang S."/>
            <person name="Wang H."/>
            <person name="Wang A."/>
            <person name="Jiang F."/>
            <person name="Liu H."/>
            <person name="Zhao H."/>
            <person name="Xu D."/>
            <person name="Zhang Y."/>
        </authorList>
    </citation>
    <scope>NUCLEOTIDE SEQUENCE [LARGE SCALE GENOMIC DNA]</scope>
    <source>
        <strain evidence="2">cv. Niubang</strain>
    </source>
</reference>
<name>A0ACB8Y8S6_ARCLA</name>
<evidence type="ECO:0000313" key="1">
    <source>
        <dbReference type="EMBL" id="KAI3681483.1"/>
    </source>
</evidence>
<proteinExistence type="predicted"/>
<dbReference type="EMBL" id="CM042059">
    <property type="protein sequence ID" value="KAI3681483.1"/>
    <property type="molecule type" value="Genomic_DNA"/>
</dbReference>
<reference evidence="2" key="1">
    <citation type="journal article" date="2022" name="Mol. Ecol. Resour.">
        <title>The genomes of chicory, endive, great burdock and yacon provide insights into Asteraceae palaeo-polyploidization history and plant inulin production.</title>
        <authorList>
            <person name="Fan W."/>
            <person name="Wang S."/>
            <person name="Wang H."/>
            <person name="Wang A."/>
            <person name="Jiang F."/>
            <person name="Liu H."/>
            <person name="Zhao H."/>
            <person name="Xu D."/>
            <person name="Zhang Y."/>
        </authorList>
    </citation>
    <scope>NUCLEOTIDE SEQUENCE [LARGE SCALE GENOMIC DNA]</scope>
    <source>
        <strain evidence="2">cv. Niubang</strain>
    </source>
</reference>
<accession>A0ACB8Y8S6</accession>
<gene>
    <name evidence="1" type="ORF">L6452_36282</name>
</gene>
<sequence length="331" mass="35050">MGGDGGGRHKRRARRNRGARDEDQFWYIVFLHSPSCAQWSGKTGRSCRMGPESARHMCTTMRRACGAIRGGETVVVGTSGGLGGTGAPEMTSGFGGLVEAGTSGGSDRTGAPEMRIGSGGATGIRGYGGGGHERRAWRNGLARDEERFVWIVFFVLLLVPPLSVNRAERPWRSCQTGETVEVGMSGGPGGTGSPKMTSGSCVLFFFLLLPVPPLSVNEVERTGGRDTGRGATRDKGRWWRRARAAGPGELAGPRWWIVFLHSPFHAPSFCERSGTDERPYLMGPESARHVCMAMRWAGGATGGEWVETVEAGTSDGPGGTGSPKMTSSSGG</sequence>
<protein>
    <submittedName>
        <fullName evidence="1">Uncharacterized protein</fullName>
    </submittedName>
</protein>
<keyword evidence="2" id="KW-1185">Reference proteome</keyword>
<dbReference type="Proteomes" id="UP001055879">
    <property type="component" value="Linkage Group LG13"/>
</dbReference>
<evidence type="ECO:0000313" key="2">
    <source>
        <dbReference type="Proteomes" id="UP001055879"/>
    </source>
</evidence>
<organism evidence="1 2">
    <name type="scientific">Arctium lappa</name>
    <name type="common">Greater burdock</name>
    <name type="synonym">Lappa major</name>
    <dbReference type="NCBI Taxonomy" id="4217"/>
    <lineage>
        <taxon>Eukaryota</taxon>
        <taxon>Viridiplantae</taxon>
        <taxon>Streptophyta</taxon>
        <taxon>Embryophyta</taxon>
        <taxon>Tracheophyta</taxon>
        <taxon>Spermatophyta</taxon>
        <taxon>Magnoliopsida</taxon>
        <taxon>eudicotyledons</taxon>
        <taxon>Gunneridae</taxon>
        <taxon>Pentapetalae</taxon>
        <taxon>asterids</taxon>
        <taxon>campanulids</taxon>
        <taxon>Asterales</taxon>
        <taxon>Asteraceae</taxon>
        <taxon>Carduoideae</taxon>
        <taxon>Cardueae</taxon>
        <taxon>Arctiinae</taxon>
        <taxon>Arctium</taxon>
    </lineage>
</organism>